<evidence type="ECO:0000313" key="2">
    <source>
        <dbReference type="Proteomes" id="UP000277300"/>
    </source>
</evidence>
<dbReference type="Proteomes" id="UP000277300">
    <property type="component" value="Unassembled WGS sequence"/>
</dbReference>
<dbReference type="AlphaFoldDB" id="A0A3F2S0K9"/>
<dbReference type="EMBL" id="MBDO02000028">
    <property type="protein sequence ID" value="RLN67074.1"/>
    <property type="molecule type" value="Genomic_DNA"/>
</dbReference>
<protein>
    <submittedName>
        <fullName evidence="1">Uncharacterized protein</fullName>
    </submittedName>
</protein>
<sequence>MGLCMAALSSVFYSPLTLRPWVSIAELEDIYRDNVQRFFHECQDIWERTFDMSSPFVENKPRELERVQLQSTGPDDPLLYPPLVGGPSLPGVDFERDVHACVGGRAISGMYFIETGPEKEVNDKMGPYLIGESGVREVVAKQLLELKEQNGKFYAGVRLIYAIMYGISTPTVIVATNTQNICPVSWS</sequence>
<proteinExistence type="predicted"/>
<organism evidence="1 2">
    <name type="scientific">Phytophthora kernoviae</name>
    <dbReference type="NCBI Taxonomy" id="325452"/>
    <lineage>
        <taxon>Eukaryota</taxon>
        <taxon>Sar</taxon>
        <taxon>Stramenopiles</taxon>
        <taxon>Oomycota</taxon>
        <taxon>Peronosporomycetes</taxon>
        <taxon>Peronosporales</taxon>
        <taxon>Peronosporaceae</taxon>
        <taxon>Phytophthora</taxon>
    </lineage>
</organism>
<evidence type="ECO:0000313" key="1">
    <source>
        <dbReference type="EMBL" id="RLN67074.1"/>
    </source>
</evidence>
<name>A0A3F2S0K9_9STRA</name>
<gene>
    <name evidence="1" type="ORF">BBP00_00001868</name>
</gene>
<comment type="caution">
    <text evidence="1">The sequence shown here is derived from an EMBL/GenBank/DDBJ whole genome shotgun (WGS) entry which is preliminary data.</text>
</comment>
<reference evidence="1 2" key="1">
    <citation type="submission" date="2018-07" db="EMBL/GenBank/DDBJ databases">
        <title>Genome sequencing of oomycete isolates from Chile give support for New Zealand origin for Phytophthora kernoviae and make available the first Nothophytophthora sp. genome.</title>
        <authorList>
            <person name="Studholme D.J."/>
            <person name="Sanfuentes E."/>
            <person name="Panda P."/>
            <person name="Hill R."/>
            <person name="Sambles C."/>
            <person name="Grant M."/>
            <person name="Williams N.M."/>
            <person name="Mcdougal R.L."/>
        </authorList>
    </citation>
    <scope>NUCLEOTIDE SEQUENCE [LARGE SCALE GENOMIC DNA]</scope>
    <source>
        <strain evidence="1">Chile6</strain>
    </source>
</reference>
<accession>A0A3F2S0K9</accession>